<keyword evidence="12 18" id="KW-1133">Transmembrane helix</keyword>
<feature type="domain" description="EF-hand" evidence="19">
    <location>
        <begin position="433"/>
        <end position="460"/>
    </location>
</feature>
<dbReference type="PROSITE" id="PS50222">
    <property type="entry name" value="EF_HAND_2"/>
    <property type="match status" value="3"/>
</dbReference>
<feature type="transmembrane region" description="Helical" evidence="18">
    <location>
        <begin position="203"/>
        <end position="223"/>
    </location>
</feature>
<evidence type="ECO:0000256" key="11">
    <source>
        <dbReference type="ARBA" id="ARBA00022958"/>
    </source>
</evidence>
<dbReference type="GO" id="GO:0016020">
    <property type="term" value="C:membrane"/>
    <property type="evidence" value="ECO:0007669"/>
    <property type="project" value="UniProtKB-SubCell"/>
</dbReference>
<feature type="domain" description="EF-hand" evidence="19">
    <location>
        <begin position="354"/>
        <end position="389"/>
    </location>
</feature>
<evidence type="ECO:0000256" key="16">
    <source>
        <dbReference type="ARBA" id="ARBA00023201"/>
    </source>
</evidence>
<keyword evidence="13" id="KW-0915">Sodium</keyword>
<evidence type="ECO:0000256" key="9">
    <source>
        <dbReference type="ARBA" id="ARBA00022837"/>
    </source>
</evidence>
<evidence type="ECO:0000256" key="1">
    <source>
        <dbReference type="ARBA" id="ARBA00004141"/>
    </source>
</evidence>
<accession>A0ABD3PJI0</accession>
<dbReference type="SUPFAM" id="SSF47473">
    <property type="entry name" value="EF-hand"/>
    <property type="match status" value="1"/>
</dbReference>
<evidence type="ECO:0000256" key="7">
    <source>
        <dbReference type="ARBA" id="ARBA00022692"/>
    </source>
</evidence>
<dbReference type="PANTHER" id="PTHR10846">
    <property type="entry name" value="SODIUM/POTASSIUM/CALCIUM EXCHANGER"/>
    <property type="match status" value="1"/>
</dbReference>
<keyword evidence="5" id="KW-0633">Potassium transport</keyword>
<keyword evidence="4" id="KW-0050">Antiport</keyword>
<evidence type="ECO:0000256" key="13">
    <source>
        <dbReference type="ARBA" id="ARBA00023053"/>
    </source>
</evidence>
<gene>
    <name evidence="20" type="ORF">ACHAWO_000502</name>
</gene>
<proteinExistence type="inferred from homology"/>
<dbReference type="GO" id="GO:0015297">
    <property type="term" value="F:antiporter activity"/>
    <property type="evidence" value="ECO:0007669"/>
    <property type="project" value="UniProtKB-KW"/>
</dbReference>
<dbReference type="GO" id="GO:0006813">
    <property type="term" value="P:potassium ion transport"/>
    <property type="evidence" value="ECO:0007669"/>
    <property type="project" value="UniProtKB-KW"/>
</dbReference>
<dbReference type="CDD" id="cd15898">
    <property type="entry name" value="EFh_PI-PLC"/>
    <property type="match status" value="1"/>
</dbReference>
<feature type="transmembrane region" description="Helical" evidence="18">
    <location>
        <begin position="560"/>
        <end position="578"/>
    </location>
</feature>
<dbReference type="Proteomes" id="UP001530400">
    <property type="component" value="Unassembled WGS sequence"/>
</dbReference>
<dbReference type="GO" id="GO:0015293">
    <property type="term" value="F:symporter activity"/>
    <property type="evidence" value="ECO:0007669"/>
    <property type="project" value="UniProtKB-KW"/>
</dbReference>
<dbReference type="InterPro" id="IPR018247">
    <property type="entry name" value="EF_Hand_1_Ca_BS"/>
</dbReference>
<keyword evidence="14" id="KW-0406">Ion transport</keyword>
<comment type="subcellular location">
    <subcellularLocation>
        <location evidence="1">Membrane</location>
        <topology evidence="1">Multi-pass membrane protein</topology>
    </subcellularLocation>
</comment>
<keyword evidence="6" id="KW-0109">Calcium transport</keyword>
<feature type="transmembrane region" description="Helical" evidence="18">
    <location>
        <begin position="46"/>
        <end position="63"/>
    </location>
</feature>
<comment type="similarity">
    <text evidence="2">Belongs to the Ca(2+):cation antiporter (CaCA) (TC 2.A.19) family. SLC24A subfamily.</text>
</comment>
<keyword evidence="9" id="KW-0106">Calcium</keyword>
<comment type="caution">
    <text evidence="20">The sequence shown here is derived from an EMBL/GenBank/DDBJ whole genome shotgun (WGS) entry which is preliminary data.</text>
</comment>
<evidence type="ECO:0000256" key="17">
    <source>
        <dbReference type="SAM" id="MobiDB-lite"/>
    </source>
</evidence>
<keyword evidence="10" id="KW-0769">Symport</keyword>
<evidence type="ECO:0000313" key="21">
    <source>
        <dbReference type="Proteomes" id="UP001530400"/>
    </source>
</evidence>
<feature type="transmembrane region" description="Helical" evidence="18">
    <location>
        <begin position="98"/>
        <end position="121"/>
    </location>
</feature>
<evidence type="ECO:0000256" key="18">
    <source>
        <dbReference type="SAM" id="Phobius"/>
    </source>
</evidence>
<dbReference type="InterPro" id="IPR004837">
    <property type="entry name" value="NaCa_Exmemb"/>
</dbReference>
<evidence type="ECO:0000256" key="8">
    <source>
        <dbReference type="ARBA" id="ARBA00022729"/>
    </source>
</evidence>
<dbReference type="InterPro" id="IPR002048">
    <property type="entry name" value="EF_hand_dom"/>
</dbReference>
<feature type="transmembrane region" description="Helical" evidence="18">
    <location>
        <begin position="229"/>
        <end position="247"/>
    </location>
</feature>
<evidence type="ECO:0000256" key="15">
    <source>
        <dbReference type="ARBA" id="ARBA00023136"/>
    </source>
</evidence>
<dbReference type="NCBIfam" id="TIGR00367">
    <property type="entry name" value="calcium/sodium antiporter"/>
    <property type="match status" value="1"/>
</dbReference>
<dbReference type="AlphaFoldDB" id="A0ABD3PJI0"/>
<dbReference type="Pfam" id="PF13499">
    <property type="entry name" value="EF-hand_7"/>
    <property type="match status" value="2"/>
</dbReference>
<dbReference type="InterPro" id="IPR011992">
    <property type="entry name" value="EF-hand-dom_pair"/>
</dbReference>
<evidence type="ECO:0000256" key="14">
    <source>
        <dbReference type="ARBA" id="ARBA00023065"/>
    </source>
</evidence>
<dbReference type="FunFam" id="1.20.1420.30:FF:000004">
    <property type="entry name" value="Sodium/potassium/calcium exchanger 2 isoform 1"/>
    <property type="match status" value="1"/>
</dbReference>
<keyword evidence="3" id="KW-0813">Transport</keyword>
<keyword evidence="16" id="KW-0739">Sodium transport</keyword>
<dbReference type="PANTHER" id="PTHR10846:SF73">
    <property type="entry name" value="SODIUM_CALCIUM EXCHANGER MEMBRANE REGION DOMAIN-CONTAINING PROTEIN"/>
    <property type="match status" value="1"/>
</dbReference>
<dbReference type="GO" id="GO:0006816">
    <property type="term" value="P:calcium ion transport"/>
    <property type="evidence" value="ECO:0007669"/>
    <property type="project" value="UniProtKB-KW"/>
</dbReference>
<keyword evidence="7 18" id="KW-0812">Transmembrane</keyword>
<dbReference type="EMBL" id="JALLPJ020000646">
    <property type="protein sequence ID" value="KAL3786525.1"/>
    <property type="molecule type" value="Genomic_DNA"/>
</dbReference>
<feature type="transmembrane region" description="Helical" evidence="18">
    <location>
        <begin position="530"/>
        <end position="548"/>
    </location>
</feature>
<organism evidence="20 21">
    <name type="scientific">Cyclotella atomus</name>
    <dbReference type="NCBI Taxonomy" id="382360"/>
    <lineage>
        <taxon>Eukaryota</taxon>
        <taxon>Sar</taxon>
        <taxon>Stramenopiles</taxon>
        <taxon>Ochrophyta</taxon>
        <taxon>Bacillariophyta</taxon>
        <taxon>Coscinodiscophyceae</taxon>
        <taxon>Thalassiosirophycidae</taxon>
        <taxon>Stephanodiscales</taxon>
        <taxon>Stephanodiscaceae</taxon>
        <taxon>Cyclotella</taxon>
    </lineage>
</organism>
<dbReference type="Gene3D" id="1.20.1420.30">
    <property type="entry name" value="NCX, central ion-binding region"/>
    <property type="match status" value="2"/>
</dbReference>
<dbReference type="Pfam" id="PF01699">
    <property type="entry name" value="Na_Ca_ex"/>
    <property type="match status" value="2"/>
</dbReference>
<keyword evidence="8" id="KW-0732">Signal</keyword>
<evidence type="ECO:0000313" key="20">
    <source>
        <dbReference type="EMBL" id="KAL3786525.1"/>
    </source>
</evidence>
<keyword evidence="15 18" id="KW-0472">Membrane</keyword>
<protein>
    <recommendedName>
        <fullName evidence="19">EF-hand domain-containing protein</fullName>
    </recommendedName>
</protein>
<evidence type="ECO:0000256" key="4">
    <source>
        <dbReference type="ARBA" id="ARBA00022449"/>
    </source>
</evidence>
<evidence type="ECO:0000256" key="12">
    <source>
        <dbReference type="ARBA" id="ARBA00022989"/>
    </source>
</evidence>
<dbReference type="InterPro" id="IPR004481">
    <property type="entry name" value="K/Na/Ca-exchanger"/>
</dbReference>
<reference evidence="20 21" key="1">
    <citation type="submission" date="2024-10" db="EMBL/GenBank/DDBJ databases">
        <title>Updated reference genomes for cyclostephanoid diatoms.</title>
        <authorList>
            <person name="Roberts W.R."/>
            <person name="Alverson A.J."/>
        </authorList>
    </citation>
    <scope>NUCLEOTIDE SEQUENCE [LARGE SCALE GENOMIC DNA]</scope>
    <source>
        <strain evidence="20 21">AJA010-31</strain>
    </source>
</reference>
<dbReference type="Gene3D" id="1.10.238.10">
    <property type="entry name" value="EF-hand"/>
    <property type="match status" value="2"/>
</dbReference>
<evidence type="ECO:0000256" key="3">
    <source>
        <dbReference type="ARBA" id="ARBA00022448"/>
    </source>
</evidence>
<feature type="transmembrane region" description="Helical" evidence="18">
    <location>
        <begin position="168"/>
        <end position="191"/>
    </location>
</feature>
<feature type="domain" description="EF-hand" evidence="19">
    <location>
        <begin position="390"/>
        <end position="425"/>
    </location>
</feature>
<dbReference type="PROSITE" id="PS00018">
    <property type="entry name" value="EF_HAND_1"/>
    <property type="match status" value="2"/>
</dbReference>
<name>A0ABD3PJI0_9STRA</name>
<dbReference type="SMART" id="SM00054">
    <property type="entry name" value="EFh"/>
    <property type="match status" value="3"/>
</dbReference>
<feature type="region of interest" description="Disordered" evidence="17">
    <location>
        <begin position="271"/>
        <end position="306"/>
    </location>
</feature>
<dbReference type="GO" id="GO:0006814">
    <property type="term" value="P:sodium ion transport"/>
    <property type="evidence" value="ECO:0007669"/>
    <property type="project" value="UniProtKB-KW"/>
</dbReference>
<evidence type="ECO:0000256" key="2">
    <source>
        <dbReference type="ARBA" id="ARBA00005364"/>
    </source>
</evidence>
<dbReference type="InterPro" id="IPR044880">
    <property type="entry name" value="NCX_ion-bd_dom_sf"/>
</dbReference>
<keyword evidence="11" id="KW-0630">Potassium</keyword>
<evidence type="ECO:0000256" key="5">
    <source>
        <dbReference type="ARBA" id="ARBA00022538"/>
    </source>
</evidence>
<keyword evidence="21" id="KW-1185">Reference proteome</keyword>
<evidence type="ECO:0000256" key="10">
    <source>
        <dbReference type="ARBA" id="ARBA00022847"/>
    </source>
</evidence>
<dbReference type="FunFam" id="1.20.1420.30:FF:000009">
    <property type="entry name" value="sodium/potassium/calcium exchanger 5 isoform X2"/>
    <property type="match status" value="1"/>
</dbReference>
<evidence type="ECO:0000259" key="19">
    <source>
        <dbReference type="PROSITE" id="PS50222"/>
    </source>
</evidence>
<sequence>MNLFTPIAQERRPECQEEVTVMRSSSSSTKPFSVHGIHRKKHTHRAIFRAASLIILIAGYATYNTLTNSNEEGDNNPIIRSLQETITCPTLETVSTGIAVGLFFGILYMFLALAIVCDEFFVSALEVIASEHYMNLSMDVAGATLMAAGGSAPELFTSFVGTFQQSDIGIGTIVGSAVFNVLFVIGVCSMLSKEVLQLTWWPLFRDCVYYATGLLVLAMLVGVSSKGVVSWWEAAILFAMYFGYVIMMKYNKVLYKKLTGKDLVLGSEMSQGSDNFEENSPPPTVHENGGGSGQNGDVEASSTQDADERLNHDLDKVVHNADFRWPGTFRAGVLKLLLHPSSWEERGGIGIVAKIAGDVEQVFRSVDINGDGGIDREELGKLFSKLGHEISSDDLETVFKSLDLDNNGTISEEEFTKWYIKSEERILSKVRPVFDEFDADKNGSVDRDEVRALLKKLDNNVSEADVDDALKAMYKSGSTEEITFEEFSQWYVHSIIYTKQQKELEKKIEEDANGVCEALYPPKGEGAFAWFKYILVWPIMACLIFTIPDVRRPGLAKWCYISFILSIVWIGGFSYVMVGWTELLGNTIGVPPVIMGLSFLAAGTSVPDLLSSVIVARMGEGDMAVSSSIGSNIFDILVGLPLPWLCYTLYYQDNVVVSLTEVLCRSYFAMHLIQFQIGTLHFSD</sequence>
<evidence type="ECO:0000256" key="6">
    <source>
        <dbReference type="ARBA" id="ARBA00022568"/>
    </source>
</evidence>